<accession>A0ABP9DDF1</accession>
<protein>
    <submittedName>
        <fullName evidence="2">Uncharacterized protein</fullName>
    </submittedName>
</protein>
<reference evidence="3" key="1">
    <citation type="journal article" date="2019" name="Int. J. Syst. Evol. Microbiol.">
        <title>The Global Catalogue of Microorganisms (GCM) 10K type strain sequencing project: providing services to taxonomists for standard genome sequencing and annotation.</title>
        <authorList>
            <consortium name="The Broad Institute Genomics Platform"/>
            <consortium name="The Broad Institute Genome Sequencing Center for Infectious Disease"/>
            <person name="Wu L."/>
            <person name="Ma J."/>
        </authorList>
    </citation>
    <scope>NUCLEOTIDE SEQUENCE [LARGE SCALE GENOMIC DNA]</scope>
    <source>
        <strain evidence="3">JCM 13006</strain>
    </source>
</reference>
<feature type="compositionally biased region" description="Basic and acidic residues" evidence="1">
    <location>
        <begin position="1"/>
        <end position="11"/>
    </location>
</feature>
<name>A0ABP9DDF1_9ACTN</name>
<comment type="caution">
    <text evidence="2">The sequence shown here is derived from an EMBL/GenBank/DDBJ whole genome shotgun (WGS) entry which is preliminary data.</text>
</comment>
<dbReference type="EMBL" id="BAABIS010000001">
    <property type="protein sequence ID" value="GAA4838495.1"/>
    <property type="molecule type" value="Genomic_DNA"/>
</dbReference>
<proteinExistence type="predicted"/>
<evidence type="ECO:0000313" key="3">
    <source>
        <dbReference type="Proteomes" id="UP001501752"/>
    </source>
</evidence>
<feature type="compositionally biased region" description="Basic and acidic residues" evidence="1">
    <location>
        <begin position="80"/>
        <end position="89"/>
    </location>
</feature>
<keyword evidence="3" id="KW-1185">Reference proteome</keyword>
<sequence>MISNVKHDDKAATGSFATNGAPLTDTTAHLSISATGTGADVRVQLGAGGTAPTGKPAADLFTTPTPSGPSTAPASPPPSRSDEHSDDHAAIGSTSASLAPATTATCDGDEGDAASTDTGRRCPGGHRRPTGLSVAAAFSTNGVPQVIRERWPGRSPCGGW</sequence>
<evidence type="ECO:0000313" key="2">
    <source>
        <dbReference type="EMBL" id="GAA4838495.1"/>
    </source>
</evidence>
<feature type="compositionally biased region" description="Low complexity" evidence="1">
    <location>
        <begin position="52"/>
        <end position="73"/>
    </location>
</feature>
<dbReference type="Proteomes" id="UP001501752">
    <property type="component" value="Unassembled WGS sequence"/>
</dbReference>
<feature type="compositionally biased region" description="Low complexity" evidence="1">
    <location>
        <begin position="93"/>
        <end position="105"/>
    </location>
</feature>
<evidence type="ECO:0000256" key="1">
    <source>
        <dbReference type="SAM" id="MobiDB-lite"/>
    </source>
</evidence>
<dbReference type="RefSeq" id="WP_345695716.1">
    <property type="nucleotide sequence ID" value="NZ_BAABIS010000001.1"/>
</dbReference>
<feature type="region of interest" description="Disordered" evidence="1">
    <location>
        <begin position="44"/>
        <end position="130"/>
    </location>
</feature>
<feature type="region of interest" description="Disordered" evidence="1">
    <location>
        <begin position="1"/>
        <end position="24"/>
    </location>
</feature>
<gene>
    <name evidence="2" type="ORF">GCM10023235_12170</name>
</gene>
<organism evidence="2 3">
    <name type="scientific">Kitasatospora terrestris</name>
    <dbReference type="NCBI Taxonomy" id="258051"/>
    <lineage>
        <taxon>Bacteria</taxon>
        <taxon>Bacillati</taxon>
        <taxon>Actinomycetota</taxon>
        <taxon>Actinomycetes</taxon>
        <taxon>Kitasatosporales</taxon>
        <taxon>Streptomycetaceae</taxon>
        <taxon>Kitasatospora</taxon>
    </lineage>
</organism>